<organism evidence="2 3">
    <name type="scientific">Mytilus edulis</name>
    <name type="common">Blue mussel</name>
    <dbReference type="NCBI Taxonomy" id="6550"/>
    <lineage>
        <taxon>Eukaryota</taxon>
        <taxon>Metazoa</taxon>
        <taxon>Spiralia</taxon>
        <taxon>Lophotrochozoa</taxon>
        <taxon>Mollusca</taxon>
        <taxon>Bivalvia</taxon>
        <taxon>Autobranchia</taxon>
        <taxon>Pteriomorphia</taxon>
        <taxon>Mytilida</taxon>
        <taxon>Mytiloidea</taxon>
        <taxon>Mytilidae</taxon>
        <taxon>Mytilinae</taxon>
        <taxon>Mytilus</taxon>
    </lineage>
</organism>
<comment type="caution">
    <text evidence="2">The sequence shown here is derived from an EMBL/GenBank/DDBJ whole genome shotgun (WGS) entry which is preliminary data.</text>
</comment>
<dbReference type="AlphaFoldDB" id="A0A8S3S0Z7"/>
<evidence type="ECO:0000313" key="2">
    <source>
        <dbReference type="EMBL" id="CAG2214765.1"/>
    </source>
</evidence>
<dbReference type="InterPro" id="IPR011990">
    <property type="entry name" value="TPR-like_helical_dom_sf"/>
</dbReference>
<keyword evidence="1" id="KW-0472">Membrane</keyword>
<reference evidence="2" key="1">
    <citation type="submission" date="2021-03" db="EMBL/GenBank/DDBJ databases">
        <authorList>
            <person name="Bekaert M."/>
        </authorList>
    </citation>
    <scope>NUCLEOTIDE SEQUENCE</scope>
</reference>
<name>A0A8S3S0Z7_MYTED</name>
<dbReference type="Proteomes" id="UP000683360">
    <property type="component" value="Unassembled WGS sequence"/>
</dbReference>
<protein>
    <submittedName>
        <fullName evidence="2">Uncharacterized protein</fullName>
    </submittedName>
</protein>
<keyword evidence="1" id="KW-0812">Transmembrane</keyword>
<dbReference type="EMBL" id="CAJPWZ010001422">
    <property type="protein sequence ID" value="CAG2214765.1"/>
    <property type="molecule type" value="Genomic_DNA"/>
</dbReference>
<feature type="transmembrane region" description="Helical" evidence="1">
    <location>
        <begin position="21"/>
        <end position="43"/>
    </location>
</feature>
<proteinExistence type="predicted"/>
<keyword evidence="3" id="KW-1185">Reference proteome</keyword>
<evidence type="ECO:0000313" key="3">
    <source>
        <dbReference type="Proteomes" id="UP000683360"/>
    </source>
</evidence>
<dbReference type="SUPFAM" id="SSF48452">
    <property type="entry name" value="TPR-like"/>
    <property type="match status" value="1"/>
</dbReference>
<sequence length="214" mass="25533">MDSHTKCPNRYRYKLLKQFLPYLYMGLHTDSVASWMYLATYFYCFGQYRTSLKLIFHALKECTNGKLFNTKCTLTSSNISTIEKEGIRQKIWKRRHVNKHHVVNEITFYYNSRVIPSELDVQATTIAYIPSRVYIHFLRFLCLYRLKEDFQCMQAIDDLRLSVSRTHLEEHRCALGEAYHCLATALLICGQLKEARSYFSKSNAYKEKYKRFYF</sequence>
<dbReference type="OrthoDB" id="6055060at2759"/>
<accession>A0A8S3S0Z7</accession>
<keyword evidence="1" id="KW-1133">Transmembrane helix</keyword>
<evidence type="ECO:0000256" key="1">
    <source>
        <dbReference type="SAM" id="Phobius"/>
    </source>
</evidence>
<gene>
    <name evidence="2" type="ORF">MEDL_28581</name>
</gene>